<evidence type="ECO:0000256" key="3">
    <source>
        <dbReference type="ARBA" id="ARBA00022448"/>
    </source>
</evidence>
<keyword evidence="7" id="KW-0653">Protein transport</keyword>
<evidence type="ECO:0000256" key="6">
    <source>
        <dbReference type="ARBA" id="ARBA00022692"/>
    </source>
</evidence>
<dbReference type="GO" id="GO:0031992">
    <property type="term" value="F:energy transducer activity"/>
    <property type="evidence" value="ECO:0007669"/>
    <property type="project" value="TreeGrafter"/>
</dbReference>
<keyword evidence="5" id="KW-0997">Cell inner membrane</keyword>
<dbReference type="Pfam" id="PF20251">
    <property type="entry name" value="Big_14"/>
    <property type="match status" value="1"/>
</dbReference>
<evidence type="ECO:0000256" key="9">
    <source>
        <dbReference type="ARBA" id="ARBA00023136"/>
    </source>
</evidence>
<dbReference type="GO" id="GO:0015031">
    <property type="term" value="P:protein transport"/>
    <property type="evidence" value="ECO:0007669"/>
    <property type="project" value="UniProtKB-KW"/>
</dbReference>
<evidence type="ECO:0000256" key="8">
    <source>
        <dbReference type="ARBA" id="ARBA00022989"/>
    </source>
</evidence>
<dbReference type="InterPro" id="IPR006260">
    <property type="entry name" value="TonB/TolA_C"/>
</dbReference>
<name>A0AAW5N4C4_9BACT</name>
<evidence type="ECO:0000256" key="1">
    <source>
        <dbReference type="ARBA" id="ARBA00004383"/>
    </source>
</evidence>
<dbReference type="Pfam" id="PF03544">
    <property type="entry name" value="TonB_C"/>
    <property type="match status" value="1"/>
</dbReference>
<evidence type="ECO:0000256" key="2">
    <source>
        <dbReference type="ARBA" id="ARBA00006555"/>
    </source>
</evidence>
<dbReference type="InterPro" id="IPR051045">
    <property type="entry name" value="TonB-dependent_transducer"/>
</dbReference>
<comment type="similarity">
    <text evidence="2">Belongs to the TonB family.</text>
</comment>
<feature type="domain" description="Bacterial Ig-like" evidence="11">
    <location>
        <begin position="212"/>
        <end position="311"/>
    </location>
</feature>
<dbReference type="InterPro" id="IPR046878">
    <property type="entry name" value="Big_14"/>
</dbReference>
<evidence type="ECO:0000313" key="12">
    <source>
        <dbReference type="EMBL" id="MCR8873550.1"/>
    </source>
</evidence>
<proteinExistence type="inferred from homology"/>
<evidence type="ECO:0000259" key="11">
    <source>
        <dbReference type="Pfam" id="PF20251"/>
    </source>
</evidence>
<feature type="domain" description="TonB C-terminal" evidence="10">
    <location>
        <begin position="382"/>
        <end position="443"/>
    </location>
</feature>
<keyword evidence="4" id="KW-1003">Cell membrane</keyword>
<comment type="caution">
    <text evidence="12">The sequence shown here is derived from an EMBL/GenBank/DDBJ whole genome shotgun (WGS) entry which is preliminary data.</text>
</comment>
<gene>
    <name evidence="12" type="ORF">NW209_05890</name>
</gene>
<dbReference type="RefSeq" id="WP_258335594.1">
    <property type="nucleotide sequence ID" value="NZ_JANRHJ010000005.1"/>
</dbReference>
<comment type="subcellular location">
    <subcellularLocation>
        <location evidence="1">Cell inner membrane</location>
        <topology evidence="1">Single-pass membrane protein</topology>
        <orientation evidence="1">Periplasmic side</orientation>
    </subcellularLocation>
</comment>
<evidence type="ECO:0000259" key="10">
    <source>
        <dbReference type="Pfam" id="PF03544"/>
    </source>
</evidence>
<dbReference type="PANTHER" id="PTHR33446">
    <property type="entry name" value="PROTEIN TONB-RELATED"/>
    <property type="match status" value="1"/>
</dbReference>
<accession>A0AAW5N4C4</accession>
<evidence type="ECO:0000256" key="4">
    <source>
        <dbReference type="ARBA" id="ARBA00022475"/>
    </source>
</evidence>
<evidence type="ECO:0000256" key="5">
    <source>
        <dbReference type="ARBA" id="ARBA00022519"/>
    </source>
</evidence>
<keyword evidence="13" id="KW-1185">Reference proteome</keyword>
<dbReference type="Proteomes" id="UP001204579">
    <property type="component" value="Unassembled WGS sequence"/>
</dbReference>
<reference evidence="12 13" key="1">
    <citation type="submission" date="2022-08" db="EMBL/GenBank/DDBJ databases">
        <authorList>
            <person name="Zeman M."/>
            <person name="Kubasova T."/>
        </authorList>
    </citation>
    <scope>NUCLEOTIDE SEQUENCE [LARGE SCALE GENOMIC DNA]</scope>
    <source>
        <strain evidence="12 13">ET62</strain>
    </source>
</reference>
<dbReference type="AlphaFoldDB" id="A0AAW5N4C4"/>
<keyword evidence="6" id="KW-0812">Transmembrane</keyword>
<sequence>MKTVRFYCFWVIGFLLVASCTRKPAQKETKVSEPPSQEQIPDQSEGWKIIEALTKAYGDNPNLIGDFIGSSRCPDFLEGRYFDGNTLVFQVWGDTTSARQTLEKTSGSKAFRIEQLTDSTFSEKQLQCLLDKLNSRFNSLPESKLKANMISWGSTAHYIEVIFIRNTPEARAEFRRLLMDSPAIRFFGPEQPVRNNTTGASEVYGICLYPEYTVYPDTADTASFILLNRSNGQITCGEHYFITYEGTDGQWYELPINTFANDIAYVLKPDSQHRFVARLYPAVNDNKPGRYRFFYEVSLESGENIRMMAEFRLTDDYEEARRAGKTPIPKTTGRNYVEVPQTDEQMVYQVVEEMPEFPGGMPALMEFIRKNLRHDKAETKVRVILQVVVDKEGNVTNPVVLRSVNSILDEEALRMVSLMPKWKPGGQAGKNRNVRFTFPVTFEPSGKGLQ</sequence>
<keyword evidence="3" id="KW-0813">Transport</keyword>
<dbReference type="InterPro" id="IPR037682">
    <property type="entry name" value="TonB_C"/>
</dbReference>
<evidence type="ECO:0000256" key="7">
    <source>
        <dbReference type="ARBA" id="ARBA00022927"/>
    </source>
</evidence>
<dbReference type="GO" id="GO:0055085">
    <property type="term" value="P:transmembrane transport"/>
    <property type="evidence" value="ECO:0007669"/>
    <property type="project" value="InterPro"/>
</dbReference>
<dbReference type="PANTHER" id="PTHR33446:SF2">
    <property type="entry name" value="PROTEIN TONB"/>
    <property type="match status" value="1"/>
</dbReference>
<dbReference type="Gene3D" id="3.30.1150.10">
    <property type="match status" value="1"/>
</dbReference>
<dbReference type="NCBIfam" id="TIGR01352">
    <property type="entry name" value="tonB_Cterm"/>
    <property type="match status" value="1"/>
</dbReference>
<keyword evidence="9" id="KW-0472">Membrane</keyword>
<keyword evidence="8" id="KW-1133">Transmembrane helix</keyword>
<protein>
    <submittedName>
        <fullName evidence="12">Energy transducer TonB</fullName>
    </submittedName>
</protein>
<dbReference type="SUPFAM" id="SSF74653">
    <property type="entry name" value="TolA/TonB C-terminal domain"/>
    <property type="match status" value="1"/>
</dbReference>
<organism evidence="12 13">
    <name type="scientific">Phocaeicola barnesiae</name>
    <dbReference type="NCBI Taxonomy" id="376804"/>
    <lineage>
        <taxon>Bacteria</taxon>
        <taxon>Pseudomonadati</taxon>
        <taxon>Bacteroidota</taxon>
        <taxon>Bacteroidia</taxon>
        <taxon>Bacteroidales</taxon>
        <taxon>Bacteroidaceae</taxon>
        <taxon>Phocaeicola</taxon>
    </lineage>
</organism>
<dbReference type="PROSITE" id="PS51257">
    <property type="entry name" value="PROKAR_LIPOPROTEIN"/>
    <property type="match status" value="1"/>
</dbReference>
<dbReference type="GO" id="GO:0098797">
    <property type="term" value="C:plasma membrane protein complex"/>
    <property type="evidence" value="ECO:0007669"/>
    <property type="project" value="TreeGrafter"/>
</dbReference>
<dbReference type="EMBL" id="JANRHJ010000005">
    <property type="protein sequence ID" value="MCR8873550.1"/>
    <property type="molecule type" value="Genomic_DNA"/>
</dbReference>
<evidence type="ECO:0000313" key="13">
    <source>
        <dbReference type="Proteomes" id="UP001204579"/>
    </source>
</evidence>